<dbReference type="PANTHER" id="PTHR12461">
    <property type="entry name" value="HYPOXIA-INDUCIBLE FACTOR 1 ALPHA INHIBITOR-RELATED"/>
    <property type="match status" value="1"/>
</dbReference>
<dbReference type="PROSITE" id="PS51184">
    <property type="entry name" value="JMJC"/>
    <property type="match status" value="1"/>
</dbReference>
<proteinExistence type="predicted"/>
<dbReference type="Proteomes" id="UP001347796">
    <property type="component" value="Unassembled WGS sequence"/>
</dbReference>
<comment type="function">
    <text evidence="3">May play a role in cellular stress response.</text>
</comment>
<dbReference type="Gene3D" id="2.60.120.650">
    <property type="entry name" value="Cupin"/>
    <property type="match status" value="1"/>
</dbReference>
<dbReference type="FunFam" id="2.60.120.650:FF:000018">
    <property type="entry name" value="HSPB1-associated protein 1 homolog"/>
    <property type="match status" value="1"/>
</dbReference>
<dbReference type="AlphaFoldDB" id="A0AAN8JSA0"/>
<evidence type="ECO:0000313" key="5">
    <source>
        <dbReference type="EMBL" id="KAK6181671.1"/>
    </source>
</evidence>
<gene>
    <name evidence="5" type="ORF">SNE40_009481</name>
</gene>
<comment type="caution">
    <text evidence="5">The sequence shown here is derived from an EMBL/GenBank/DDBJ whole genome shotgun (WGS) entry which is preliminary data.</text>
</comment>
<evidence type="ECO:0000313" key="6">
    <source>
        <dbReference type="Proteomes" id="UP001347796"/>
    </source>
</evidence>
<keyword evidence="2" id="KW-0963">Cytoplasm</keyword>
<name>A0AAN8JSA0_PATCE</name>
<dbReference type="PANTHER" id="PTHR12461:SF43">
    <property type="entry name" value="HSPB1-ASSOCIATED PROTEIN 1"/>
    <property type="match status" value="1"/>
</dbReference>
<evidence type="ECO:0000256" key="2">
    <source>
        <dbReference type="ARBA" id="ARBA00022490"/>
    </source>
</evidence>
<dbReference type="SMART" id="SM00558">
    <property type="entry name" value="JmjC"/>
    <property type="match status" value="1"/>
</dbReference>
<dbReference type="InterPro" id="IPR041667">
    <property type="entry name" value="Cupin_8"/>
</dbReference>
<protein>
    <recommendedName>
        <fullName evidence="4">JmjC domain-containing protein</fullName>
    </recommendedName>
</protein>
<comment type="subcellular location">
    <subcellularLocation>
        <location evidence="1">Cytoplasm</location>
    </subcellularLocation>
</comment>
<reference evidence="5 6" key="1">
    <citation type="submission" date="2024-01" db="EMBL/GenBank/DDBJ databases">
        <title>The genome of the rayed Mediterranean limpet Patella caerulea (Linnaeus, 1758).</title>
        <authorList>
            <person name="Anh-Thu Weber A."/>
            <person name="Halstead-Nussloch G."/>
        </authorList>
    </citation>
    <scope>NUCLEOTIDE SEQUENCE [LARGE SCALE GENOMIC DNA]</scope>
    <source>
        <strain evidence="5">AATW-2023a</strain>
        <tissue evidence="5">Whole specimen</tissue>
    </source>
</reference>
<dbReference type="InterPro" id="IPR003347">
    <property type="entry name" value="JmjC_dom"/>
</dbReference>
<dbReference type="Pfam" id="PF13621">
    <property type="entry name" value="Cupin_8"/>
    <property type="match status" value="1"/>
</dbReference>
<evidence type="ECO:0000256" key="1">
    <source>
        <dbReference type="ARBA" id="ARBA00004496"/>
    </source>
</evidence>
<feature type="domain" description="JmjC" evidence="4">
    <location>
        <begin position="96"/>
        <end position="255"/>
    </location>
</feature>
<dbReference type="SUPFAM" id="SSF51197">
    <property type="entry name" value="Clavaminate synthase-like"/>
    <property type="match status" value="1"/>
</dbReference>
<dbReference type="GO" id="GO:0005737">
    <property type="term" value="C:cytoplasm"/>
    <property type="evidence" value="ECO:0007669"/>
    <property type="project" value="UniProtKB-SubCell"/>
</dbReference>
<accession>A0AAN8JSA0</accession>
<organism evidence="5 6">
    <name type="scientific">Patella caerulea</name>
    <name type="common">Rayed Mediterranean limpet</name>
    <dbReference type="NCBI Taxonomy" id="87958"/>
    <lineage>
        <taxon>Eukaryota</taxon>
        <taxon>Metazoa</taxon>
        <taxon>Spiralia</taxon>
        <taxon>Lophotrochozoa</taxon>
        <taxon>Mollusca</taxon>
        <taxon>Gastropoda</taxon>
        <taxon>Patellogastropoda</taxon>
        <taxon>Patelloidea</taxon>
        <taxon>Patellidae</taxon>
        <taxon>Patella</taxon>
    </lineage>
</organism>
<keyword evidence="6" id="KW-1185">Reference proteome</keyword>
<dbReference type="EMBL" id="JAZGQO010000007">
    <property type="protein sequence ID" value="KAK6181671.1"/>
    <property type="molecule type" value="Genomic_DNA"/>
</dbReference>
<evidence type="ECO:0000256" key="3">
    <source>
        <dbReference type="ARBA" id="ARBA00037342"/>
    </source>
</evidence>
<evidence type="ECO:0000259" key="4">
    <source>
        <dbReference type="PROSITE" id="PS51184"/>
    </source>
</evidence>
<sequence>MDFKDFISQCNGPLIFNNNLNCPAIEWTPQVLIDLLNNKMLKCKIGPKIAEDTVFETDCLYLNVTLRDFIDWCEGNVKESNPLAEIDKKKFFCYIDYKYMPDLFEDSPDLLKSVSWESFGLCTRNGKDSTIWIGSEGAFTPCHYDTYGFNLVAQIYGRKRWYLFPPSDTEYMYATRIPYEESSVFSDINIKQPDILYYTEFQKSRPYIVTLEPGQVLYVPKNWWHYVECLDTSVSINTWVEMKDDNETRIKEAITRVLISSLVSDFQECVDTQHWINPNEEVKNCPVNIGYLHKAVTDLKLSSTHGNQDMDNFKLFCDKFKFHQVIPSSDNMCNMSESLDLNRKRPKMSSASGVDNVLENAYSSETTNNSVNIIRVQSYSFKDYLEFIGYSLVKLSGNEQQETKADLCLRSETDLTKHLVKSILKPDVINILTKSFLDFK</sequence>